<keyword evidence="14" id="KW-1185">Reference proteome</keyword>
<comment type="pathway">
    <text evidence="2">Protein modification; protein glycosylation.</text>
</comment>
<dbReference type="InterPro" id="IPR001382">
    <property type="entry name" value="Glyco_hydro_47"/>
</dbReference>
<dbReference type="PANTHER" id="PTHR11742:SF101">
    <property type="entry name" value="MANNOSYL-OLIGOSACCHARIDE ALPHA-1,2-MANNOSIDASE 1B"/>
    <property type="match status" value="1"/>
</dbReference>
<protein>
    <recommendedName>
        <fullName evidence="12">alpha-1,2-Mannosidase</fullName>
        <ecNumber evidence="12">3.2.1.-</ecNumber>
    </recommendedName>
</protein>
<comment type="catalytic activity">
    <reaction evidence="9">
        <text>N(4)-(alpha-D-Man-(1-&gt;2)-alpha-D-Man-(1-&gt;2)-alpha-D-Man-(1-&gt;3)-[alpha-D-Man-(1-&gt;3)-[alpha-D-Man-(1-&gt;2)-alpha-D-Man-(1-&gt;6)]-alpha-D-Man-(1-&gt;6)]-beta-D-Man-(1-&gt;4)-beta-D-GlcNAc-(1-&gt;4)-beta-D-GlcNAc)-L-asparaginyl-[protein] (N-glucan mannose isomer 8A1,2,3B1,3) + 3 H2O = N(4)-(alpha-D-Man-(1-&gt;3)-[alpha-D-Man-(1-&gt;3)-[alpha-D-Man-(1-&gt;6)]-alpha-D-Man-(1-&gt;6)]-beta-D-Man-(1-&gt;4)-beta-D-GlcNAc-(1-&gt;4)-beta-D-GlcNAc)-L-asparaginyl-[protein] (N-glucan mannose isomer 5A1,2) + 3 beta-D-mannose</text>
        <dbReference type="Rhea" id="RHEA:56028"/>
        <dbReference type="Rhea" id="RHEA-COMP:14358"/>
        <dbReference type="Rhea" id="RHEA-COMP:14367"/>
        <dbReference type="ChEBI" id="CHEBI:15377"/>
        <dbReference type="ChEBI" id="CHEBI:28563"/>
        <dbReference type="ChEBI" id="CHEBI:59087"/>
        <dbReference type="ChEBI" id="CHEBI:60628"/>
        <dbReference type="EC" id="3.2.1.113"/>
    </reaction>
</comment>
<evidence type="ECO:0000256" key="10">
    <source>
        <dbReference type="ARBA" id="ARBA00048605"/>
    </source>
</evidence>
<dbReference type="FunFam" id="1.50.10.10:FF:000047">
    <property type="entry name" value="Mannosyl-oligosaccharide alpha-1,2-mannosidase"/>
    <property type="match status" value="1"/>
</dbReference>
<dbReference type="InterPro" id="IPR012341">
    <property type="entry name" value="6hp_glycosidase-like_sf"/>
</dbReference>
<evidence type="ECO:0000256" key="3">
    <source>
        <dbReference type="ARBA" id="ARBA00007658"/>
    </source>
</evidence>
<dbReference type="UniPathway" id="UPA00378"/>
<name>A0A6G1IQE5_9PLEO</name>
<evidence type="ECO:0000256" key="1">
    <source>
        <dbReference type="ARBA" id="ARBA00001913"/>
    </source>
</evidence>
<comment type="similarity">
    <text evidence="3 12">Belongs to the glycosyl hydrolase 47 family.</text>
</comment>
<dbReference type="GO" id="GO:0005509">
    <property type="term" value="F:calcium ion binding"/>
    <property type="evidence" value="ECO:0007669"/>
    <property type="project" value="InterPro"/>
</dbReference>
<evidence type="ECO:0000256" key="2">
    <source>
        <dbReference type="ARBA" id="ARBA00004922"/>
    </source>
</evidence>
<dbReference type="AlphaFoldDB" id="A0A6G1IQE5"/>
<sequence>MRRSQIIRGALFATVIFILWRGFALTTERSTPAASDGLTEPAERAKFIRDAFIHGWRGYRKHAYPHDMLKPLSNKVLDDRSGWGCTTVDGLTAAILLDVPEAVDTALDHISTINWDKTTSPNVGIFGTTIRYLGAMLSAYDLLSTTHKHLLGKDSSIQLDQLLKQAETLANKLSPSFVTPKGINTNFLNATDGNTASLYGINDITAISGLVLEWTRLSDLTGNKSYGDLAAKSMEPLLDPLPNNPSLYPGLLPKHLDIDTGIFNTSDIGGWSHAGGGMYEMLLKLSVYDPKRFGSYQRKWTIAAESTIKYLASHPRGRPDLTFLADFKDQQLLYQQDHSGMFAAASFILGGMVTGEKRFLNFGLDVVNTYVEMYSATVTGIGPESVGWIPATCDTDEETRKEACEVPAAYGDQEKSGFVKRAGFWATNTKYLLRPEVLESLYYAYRATGDAKYRDMSWQIIRNVVKWTKAGSAYAELEDVNARMKVRGTDGRRDWMNSYMLTEVFMYAYIIHLEDTPWQLHGDGKYDWIFSTQAHPLKVAAQS</sequence>
<dbReference type="EMBL" id="MU005596">
    <property type="protein sequence ID" value="KAF2680466.1"/>
    <property type="molecule type" value="Genomic_DNA"/>
</dbReference>
<dbReference type="Pfam" id="PF01532">
    <property type="entry name" value="Glyco_hydro_47"/>
    <property type="match status" value="1"/>
</dbReference>
<evidence type="ECO:0000313" key="13">
    <source>
        <dbReference type="EMBL" id="KAF2680466.1"/>
    </source>
</evidence>
<evidence type="ECO:0000256" key="6">
    <source>
        <dbReference type="ARBA" id="ARBA00023157"/>
    </source>
</evidence>
<evidence type="ECO:0000256" key="8">
    <source>
        <dbReference type="ARBA" id="ARBA00023295"/>
    </source>
</evidence>
<comment type="cofactor">
    <cofactor evidence="1 11">
        <name>Ca(2+)</name>
        <dbReference type="ChEBI" id="CHEBI:29108"/>
    </cofactor>
</comment>
<evidence type="ECO:0000256" key="7">
    <source>
        <dbReference type="ARBA" id="ARBA00023180"/>
    </source>
</evidence>
<dbReference type="GO" id="GO:0005975">
    <property type="term" value="P:carbohydrate metabolic process"/>
    <property type="evidence" value="ECO:0007669"/>
    <property type="project" value="InterPro"/>
</dbReference>
<dbReference type="GO" id="GO:0005783">
    <property type="term" value="C:endoplasmic reticulum"/>
    <property type="evidence" value="ECO:0007669"/>
    <property type="project" value="TreeGrafter"/>
</dbReference>
<dbReference type="InterPro" id="IPR050749">
    <property type="entry name" value="Glycosyl_Hydrolase_47"/>
</dbReference>
<accession>A0A6G1IQE5</accession>
<keyword evidence="8 12" id="KW-0326">Glycosidase</keyword>
<gene>
    <name evidence="13" type="ORF">K458DRAFT_311532</name>
</gene>
<dbReference type="OrthoDB" id="8118055at2759"/>
<evidence type="ECO:0000256" key="4">
    <source>
        <dbReference type="ARBA" id="ARBA00022729"/>
    </source>
</evidence>
<organism evidence="13 14">
    <name type="scientific">Lentithecium fluviatile CBS 122367</name>
    <dbReference type="NCBI Taxonomy" id="1168545"/>
    <lineage>
        <taxon>Eukaryota</taxon>
        <taxon>Fungi</taxon>
        <taxon>Dikarya</taxon>
        <taxon>Ascomycota</taxon>
        <taxon>Pezizomycotina</taxon>
        <taxon>Dothideomycetes</taxon>
        <taxon>Pleosporomycetidae</taxon>
        <taxon>Pleosporales</taxon>
        <taxon>Massarineae</taxon>
        <taxon>Lentitheciaceae</taxon>
        <taxon>Lentithecium</taxon>
    </lineage>
</organism>
<dbReference type="InterPro" id="IPR036026">
    <property type="entry name" value="Seven-hairpin_glycosidases"/>
</dbReference>
<evidence type="ECO:0000256" key="9">
    <source>
        <dbReference type="ARBA" id="ARBA00047669"/>
    </source>
</evidence>
<reference evidence="13" key="1">
    <citation type="journal article" date="2020" name="Stud. Mycol.">
        <title>101 Dothideomycetes genomes: a test case for predicting lifestyles and emergence of pathogens.</title>
        <authorList>
            <person name="Haridas S."/>
            <person name="Albert R."/>
            <person name="Binder M."/>
            <person name="Bloem J."/>
            <person name="Labutti K."/>
            <person name="Salamov A."/>
            <person name="Andreopoulos B."/>
            <person name="Baker S."/>
            <person name="Barry K."/>
            <person name="Bills G."/>
            <person name="Bluhm B."/>
            <person name="Cannon C."/>
            <person name="Castanera R."/>
            <person name="Culley D."/>
            <person name="Daum C."/>
            <person name="Ezra D."/>
            <person name="Gonzalez J."/>
            <person name="Henrissat B."/>
            <person name="Kuo A."/>
            <person name="Liang C."/>
            <person name="Lipzen A."/>
            <person name="Lutzoni F."/>
            <person name="Magnuson J."/>
            <person name="Mondo S."/>
            <person name="Nolan M."/>
            <person name="Ohm R."/>
            <person name="Pangilinan J."/>
            <person name="Park H.-J."/>
            <person name="Ramirez L."/>
            <person name="Alfaro M."/>
            <person name="Sun H."/>
            <person name="Tritt A."/>
            <person name="Yoshinaga Y."/>
            <person name="Zwiers L.-H."/>
            <person name="Turgeon B."/>
            <person name="Goodwin S."/>
            <person name="Spatafora J."/>
            <person name="Crous P."/>
            <person name="Grigoriev I."/>
        </authorList>
    </citation>
    <scope>NUCLEOTIDE SEQUENCE</scope>
    <source>
        <strain evidence="13">CBS 122367</strain>
    </source>
</reference>
<dbReference type="SUPFAM" id="SSF48225">
    <property type="entry name" value="Seven-hairpin glycosidases"/>
    <property type="match status" value="1"/>
</dbReference>
<dbReference type="GO" id="GO:0004571">
    <property type="term" value="F:mannosyl-oligosaccharide 1,2-alpha-mannosidase activity"/>
    <property type="evidence" value="ECO:0007669"/>
    <property type="project" value="UniProtKB-EC"/>
</dbReference>
<dbReference type="GO" id="GO:0016020">
    <property type="term" value="C:membrane"/>
    <property type="evidence" value="ECO:0007669"/>
    <property type="project" value="InterPro"/>
</dbReference>
<keyword evidence="5 12" id="KW-0378">Hydrolase</keyword>
<dbReference type="PRINTS" id="PR00747">
    <property type="entry name" value="GLYHDRLASE47"/>
</dbReference>
<evidence type="ECO:0000256" key="5">
    <source>
        <dbReference type="ARBA" id="ARBA00022801"/>
    </source>
</evidence>
<keyword evidence="6" id="KW-1015">Disulfide bond</keyword>
<proteinExistence type="inferred from homology"/>
<dbReference type="GO" id="GO:0036503">
    <property type="term" value="P:ERAD pathway"/>
    <property type="evidence" value="ECO:0007669"/>
    <property type="project" value="UniProtKB-ARBA"/>
</dbReference>
<comment type="catalytic activity">
    <reaction evidence="10">
        <text>N(4)-(alpha-D-Man-(1-&gt;2)-alpha-D-Man-(1-&gt;2)-alpha-D-Man-(1-&gt;3)-[alpha-D-Man-(1-&gt;2)-alpha-D-Man-(1-&gt;3)-[alpha-D-Man-(1-&gt;2)-alpha-D-Man-(1-&gt;6)]-alpha-D-Man-(1-&gt;6)]-beta-D-Man-(1-&gt;4)-beta-D-GlcNAc-(1-&gt;4)-beta-D-GlcNAc)-L-asparaginyl-[protein] (N-glucan mannose isomer 9A1,2,3B1,2,3) + 4 H2O = N(4)-(alpha-D-Man-(1-&gt;3)-[alpha-D-Man-(1-&gt;3)-[alpha-D-Man-(1-&gt;6)]-alpha-D-Man-(1-&gt;6)]-beta-D-Man-(1-&gt;4)-beta-D-GlcNAc-(1-&gt;4)-beta-D-GlcNAc)-L-asparaginyl-[protein] (N-glucan mannose isomer 5A1,2) + 4 beta-D-mannose</text>
        <dbReference type="Rhea" id="RHEA:56008"/>
        <dbReference type="Rhea" id="RHEA-COMP:14356"/>
        <dbReference type="Rhea" id="RHEA-COMP:14367"/>
        <dbReference type="ChEBI" id="CHEBI:15377"/>
        <dbReference type="ChEBI" id="CHEBI:28563"/>
        <dbReference type="ChEBI" id="CHEBI:59087"/>
        <dbReference type="ChEBI" id="CHEBI:139493"/>
        <dbReference type="EC" id="3.2.1.113"/>
    </reaction>
</comment>
<keyword evidence="7" id="KW-0325">Glycoprotein</keyword>
<evidence type="ECO:0000256" key="12">
    <source>
        <dbReference type="RuleBase" id="RU361193"/>
    </source>
</evidence>
<keyword evidence="11" id="KW-0106">Calcium</keyword>
<keyword evidence="4" id="KW-0732">Signal</keyword>
<feature type="binding site" evidence="11">
    <location>
        <position position="532"/>
    </location>
    <ligand>
        <name>Ca(2+)</name>
        <dbReference type="ChEBI" id="CHEBI:29108"/>
    </ligand>
</feature>
<evidence type="ECO:0000256" key="11">
    <source>
        <dbReference type="PIRSR" id="PIRSR601382-2"/>
    </source>
</evidence>
<evidence type="ECO:0000313" key="14">
    <source>
        <dbReference type="Proteomes" id="UP000799291"/>
    </source>
</evidence>
<dbReference type="Proteomes" id="UP000799291">
    <property type="component" value="Unassembled WGS sequence"/>
</dbReference>
<keyword evidence="11" id="KW-0479">Metal-binding</keyword>
<dbReference type="EC" id="3.2.1.-" evidence="12"/>
<dbReference type="Gene3D" id="1.50.10.10">
    <property type="match status" value="1"/>
</dbReference>
<dbReference type="PANTHER" id="PTHR11742">
    <property type="entry name" value="MANNOSYL-OLIGOSACCHARIDE ALPHA-1,2-MANNOSIDASE-RELATED"/>
    <property type="match status" value="1"/>
</dbReference>